<evidence type="ECO:0000313" key="2">
    <source>
        <dbReference type="EMBL" id="WQF79266.1"/>
    </source>
</evidence>
<dbReference type="GeneID" id="87940783"/>
<dbReference type="Proteomes" id="UP001322277">
    <property type="component" value="Chromosome 3"/>
</dbReference>
<feature type="compositionally biased region" description="Basic and acidic residues" evidence="1">
    <location>
        <begin position="75"/>
        <end position="85"/>
    </location>
</feature>
<dbReference type="AlphaFoldDB" id="A0AAX4I7B2"/>
<evidence type="ECO:0000256" key="1">
    <source>
        <dbReference type="SAM" id="MobiDB-lite"/>
    </source>
</evidence>
<accession>A0AAX4I7B2</accession>
<sequence length="85" mass="9013">MITVISHASDRPPAPKFGSTTPETPEATQHRGTATRSAALHPPERETEPNFVPGAMDPESSASPRRLSLSSRHGVGRDIAKTISA</sequence>
<dbReference type="EMBL" id="CP137307">
    <property type="protein sequence ID" value="WQF79266.1"/>
    <property type="molecule type" value="Genomic_DNA"/>
</dbReference>
<dbReference type="RefSeq" id="XP_062776490.1">
    <property type="nucleotide sequence ID" value="XM_062920439.1"/>
</dbReference>
<gene>
    <name evidence="2" type="ORF">CDEST_04280</name>
</gene>
<dbReference type="KEGG" id="cdet:87940783"/>
<feature type="compositionally biased region" description="Polar residues" evidence="1">
    <location>
        <begin position="18"/>
        <end position="36"/>
    </location>
</feature>
<feature type="compositionally biased region" description="Low complexity" evidence="1">
    <location>
        <begin position="60"/>
        <end position="72"/>
    </location>
</feature>
<protein>
    <submittedName>
        <fullName evidence="2">Uncharacterized protein</fullName>
    </submittedName>
</protein>
<keyword evidence="3" id="KW-1185">Reference proteome</keyword>
<feature type="region of interest" description="Disordered" evidence="1">
    <location>
        <begin position="1"/>
        <end position="85"/>
    </location>
</feature>
<organism evidence="2 3">
    <name type="scientific">Colletotrichum destructivum</name>
    <dbReference type="NCBI Taxonomy" id="34406"/>
    <lineage>
        <taxon>Eukaryota</taxon>
        <taxon>Fungi</taxon>
        <taxon>Dikarya</taxon>
        <taxon>Ascomycota</taxon>
        <taxon>Pezizomycotina</taxon>
        <taxon>Sordariomycetes</taxon>
        <taxon>Hypocreomycetidae</taxon>
        <taxon>Glomerellales</taxon>
        <taxon>Glomerellaceae</taxon>
        <taxon>Colletotrichum</taxon>
        <taxon>Colletotrichum destructivum species complex</taxon>
    </lineage>
</organism>
<proteinExistence type="predicted"/>
<reference evidence="3" key="1">
    <citation type="journal article" date="2023" name="bioRxiv">
        <title>Complete genome of the Medicago anthracnose fungus, Colletotrichum destructivum, reveals a mini-chromosome-like region within a core chromosome.</title>
        <authorList>
            <person name="Lapalu N."/>
            <person name="Simon A."/>
            <person name="Lu A."/>
            <person name="Plaumann P.-L."/>
            <person name="Amselem J."/>
            <person name="Pigne S."/>
            <person name="Auger A."/>
            <person name="Koch C."/>
            <person name="Dallery J.-F."/>
            <person name="O'Connell R.J."/>
        </authorList>
    </citation>
    <scope>NUCLEOTIDE SEQUENCE [LARGE SCALE GENOMIC DNA]</scope>
    <source>
        <strain evidence="3">CBS 520.97</strain>
    </source>
</reference>
<evidence type="ECO:0000313" key="3">
    <source>
        <dbReference type="Proteomes" id="UP001322277"/>
    </source>
</evidence>
<name>A0AAX4I7B2_9PEZI</name>